<organism evidence="2">
    <name type="scientific">Kwoniella bestiolae CBS 10118</name>
    <dbReference type="NCBI Taxonomy" id="1296100"/>
    <lineage>
        <taxon>Eukaryota</taxon>
        <taxon>Fungi</taxon>
        <taxon>Dikarya</taxon>
        <taxon>Basidiomycota</taxon>
        <taxon>Agaricomycotina</taxon>
        <taxon>Tremellomycetes</taxon>
        <taxon>Tremellales</taxon>
        <taxon>Cryptococcaceae</taxon>
        <taxon>Kwoniella</taxon>
    </lineage>
</organism>
<feature type="compositionally biased region" description="Polar residues" evidence="1">
    <location>
        <begin position="31"/>
        <end position="56"/>
    </location>
</feature>
<dbReference type="EMBL" id="KI894026">
    <property type="protein sequence ID" value="OCF21707.1"/>
    <property type="molecule type" value="Genomic_DNA"/>
</dbReference>
<feature type="compositionally biased region" description="Polar residues" evidence="1">
    <location>
        <begin position="75"/>
        <end position="84"/>
    </location>
</feature>
<reference evidence="3" key="2">
    <citation type="submission" date="2013-07" db="EMBL/GenBank/DDBJ databases">
        <authorList>
            <consortium name="The Broad Institute Genome Sequencing Platform"/>
            <person name="Cuomo C."/>
            <person name="Litvintseva A."/>
            <person name="Chen Y."/>
            <person name="Heitman J."/>
            <person name="Sun S."/>
            <person name="Springer D."/>
            <person name="Dromer F."/>
            <person name="Young S.K."/>
            <person name="Zeng Q."/>
            <person name="Gargeya S."/>
            <person name="Fitzgerald M."/>
            <person name="Abouelleil A."/>
            <person name="Alvarado L."/>
            <person name="Berlin A.M."/>
            <person name="Chapman S.B."/>
            <person name="Dewar J."/>
            <person name="Goldberg J."/>
            <person name="Griggs A."/>
            <person name="Gujja S."/>
            <person name="Hansen M."/>
            <person name="Howarth C."/>
            <person name="Imamovic A."/>
            <person name="Larimer J."/>
            <person name="McCowan C."/>
            <person name="Murphy C."/>
            <person name="Pearson M."/>
            <person name="Priest M."/>
            <person name="Roberts A."/>
            <person name="Saif S."/>
            <person name="Shea T."/>
            <person name="Sykes S."/>
            <person name="Wortman J."/>
            <person name="Nusbaum C."/>
            <person name="Birren B."/>
        </authorList>
    </citation>
    <scope>NUCLEOTIDE SEQUENCE</scope>
    <source>
        <strain evidence="3">CBS 10118</strain>
    </source>
</reference>
<dbReference type="GeneID" id="30212883"/>
<reference evidence="2" key="1">
    <citation type="submission" date="2013-07" db="EMBL/GenBank/DDBJ databases">
        <title>The Genome Sequence of Cryptococcus bestiolae CBS10118.</title>
        <authorList>
            <consortium name="The Broad Institute Genome Sequencing Platform"/>
            <person name="Cuomo C."/>
            <person name="Litvintseva A."/>
            <person name="Chen Y."/>
            <person name="Heitman J."/>
            <person name="Sun S."/>
            <person name="Springer D."/>
            <person name="Dromer F."/>
            <person name="Young S.K."/>
            <person name="Zeng Q."/>
            <person name="Gargeya S."/>
            <person name="Fitzgerald M."/>
            <person name="Abouelleil A."/>
            <person name="Alvarado L."/>
            <person name="Berlin A.M."/>
            <person name="Chapman S.B."/>
            <person name="Dewar J."/>
            <person name="Goldberg J."/>
            <person name="Griggs A."/>
            <person name="Gujja S."/>
            <person name="Hansen M."/>
            <person name="Howarth C."/>
            <person name="Imamovic A."/>
            <person name="Larimer J."/>
            <person name="McCowan C."/>
            <person name="Murphy C."/>
            <person name="Pearson M."/>
            <person name="Priest M."/>
            <person name="Roberts A."/>
            <person name="Saif S."/>
            <person name="Shea T."/>
            <person name="Sykes S."/>
            <person name="Wortman J."/>
            <person name="Nusbaum C."/>
            <person name="Birren B."/>
        </authorList>
    </citation>
    <scope>NUCLEOTIDE SEQUENCE [LARGE SCALE GENOMIC DNA]</scope>
    <source>
        <strain evidence="2">CBS 10118</strain>
    </source>
</reference>
<evidence type="ECO:0000313" key="3">
    <source>
        <dbReference type="EMBL" id="WVW83178.1"/>
    </source>
</evidence>
<reference evidence="2" key="3">
    <citation type="submission" date="2014-01" db="EMBL/GenBank/DDBJ databases">
        <title>Evolution of pathogenesis and genome organization in the Tremellales.</title>
        <authorList>
            <person name="Cuomo C."/>
            <person name="Litvintseva A."/>
            <person name="Heitman J."/>
            <person name="Chen Y."/>
            <person name="Sun S."/>
            <person name="Springer D."/>
            <person name="Dromer F."/>
            <person name="Young S."/>
            <person name="Zeng Q."/>
            <person name="Chapman S."/>
            <person name="Gujja S."/>
            <person name="Saif S."/>
            <person name="Birren B."/>
        </authorList>
    </citation>
    <scope>NUCLEOTIDE SEQUENCE</scope>
    <source>
        <strain evidence="2">CBS 10118</strain>
    </source>
</reference>
<sequence length="84" mass="8465">MSSEQQSTNTNTNTSTNTSSSQGGGDLLTSLLPSTMRASDQSVQNAASNLGINATDPTKKFGLSGLAPGGGATRTGDNNTKSEK</sequence>
<dbReference type="VEuPathDB" id="FungiDB:I302_08484"/>
<dbReference type="RefSeq" id="XP_019042777.1">
    <property type="nucleotide sequence ID" value="XM_019195064.1"/>
</dbReference>
<reference evidence="3" key="4">
    <citation type="submission" date="2024-02" db="EMBL/GenBank/DDBJ databases">
        <title>Comparative genomics of Cryptococcus and Kwoniella reveals pathogenesis evolution and contrasting modes of karyotype evolution via chromosome fusion or intercentromeric recombination.</title>
        <authorList>
            <person name="Coelho M.A."/>
            <person name="David-Palma M."/>
            <person name="Shea T."/>
            <person name="Bowers K."/>
            <person name="McGinley-Smith S."/>
            <person name="Mohammad A.W."/>
            <person name="Gnirke A."/>
            <person name="Yurkov A.M."/>
            <person name="Nowrousian M."/>
            <person name="Sun S."/>
            <person name="Cuomo C.A."/>
            <person name="Heitman J."/>
        </authorList>
    </citation>
    <scope>NUCLEOTIDE SEQUENCE</scope>
    <source>
        <strain evidence="3">CBS 10118</strain>
    </source>
</reference>
<keyword evidence="4" id="KW-1185">Reference proteome</keyword>
<dbReference type="AlphaFoldDB" id="A0A1B9FSF6"/>
<evidence type="ECO:0000256" key="1">
    <source>
        <dbReference type="SAM" id="MobiDB-lite"/>
    </source>
</evidence>
<feature type="region of interest" description="Disordered" evidence="1">
    <location>
        <begin position="1"/>
        <end position="84"/>
    </location>
</feature>
<evidence type="ECO:0000313" key="4">
    <source>
        <dbReference type="Proteomes" id="UP000092730"/>
    </source>
</evidence>
<proteinExistence type="predicted"/>
<dbReference type="Proteomes" id="UP000092730">
    <property type="component" value="Chromosome 3"/>
</dbReference>
<name>A0A1B9FSF6_9TREE</name>
<gene>
    <name evidence="2" type="ORF">I302_08484</name>
    <name evidence="3" type="ORF">I302_105196</name>
</gene>
<accession>A0A1B9FSF6</accession>
<evidence type="ECO:0000313" key="2">
    <source>
        <dbReference type="EMBL" id="OCF21707.1"/>
    </source>
</evidence>
<dbReference type="EMBL" id="CP144543">
    <property type="protein sequence ID" value="WVW83178.1"/>
    <property type="molecule type" value="Genomic_DNA"/>
</dbReference>
<feature type="compositionally biased region" description="Low complexity" evidence="1">
    <location>
        <begin position="1"/>
        <end position="21"/>
    </location>
</feature>
<dbReference type="KEGG" id="kbi:30212883"/>
<protein>
    <submittedName>
        <fullName evidence="2">Uncharacterized protein</fullName>
    </submittedName>
</protein>